<dbReference type="Gene3D" id="3.40.50.150">
    <property type="entry name" value="Vaccinia Virus protein VP39"/>
    <property type="match status" value="1"/>
</dbReference>
<proteinExistence type="inferred from homology"/>
<comment type="similarity">
    <text evidence="1">Belongs to the methyltransferase superfamily. LaeA methyltransferase family.</text>
</comment>
<gene>
    <name evidence="3" type="ORF">BHE90_010089</name>
</gene>
<evidence type="ECO:0008006" key="5">
    <source>
        <dbReference type="Google" id="ProtNLM"/>
    </source>
</evidence>
<evidence type="ECO:0000256" key="2">
    <source>
        <dbReference type="SAM" id="MobiDB-lite"/>
    </source>
</evidence>
<feature type="region of interest" description="Disordered" evidence="2">
    <location>
        <begin position="151"/>
        <end position="172"/>
    </location>
</feature>
<feature type="compositionally biased region" description="Basic and acidic residues" evidence="2">
    <location>
        <begin position="151"/>
        <end position="170"/>
    </location>
</feature>
<name>A0A430LID2_9HYPO</name>
<evidence type="ECO:0000313" key="3">
    <source>
        <dbReference type="EMBL" id="RTE75457.1"/>
    </source>
</evidence>
<feature type="compositionally biased region" description="Polar residues" evidence="2">
    <location>
        <begin position="106"/>
        <end position="128"/>
    </location>
</feature>
<evidence type="ECO:0000256" key="1">
    <source>
        <dbReference type="ARBA" id="ARBA00038158"/>
    </source>
</evidence>
<dbReference type="SUPFAM" id="SSF53335">
    <property type="entry name" value="S-adenosyl-L-methionine-dependent methyltransferases"/>
    <property type="match status" value="1"/>
</dbReference>
<dbReference type="PANTHER" id="PTHR43591:SF10">
    <property type="entry name" value="ABC TRANSMEMBRANE TYPE-1 DOMAIN-CONTAINING PROTEIN-RELATED"/>
    <property type="match status" value="1"/>
</dbReference>
<dbReference type="PANTHER" id="PTHR43591">
    <property type="entry name" value="METHYLTRANSFERASE"/>
    <property type="match status" value="1"/>
</dbReference>
<sequence>MHDHTVHTQTTTQESSALIDVAQMSDDAKSVLLGDSLVLPNDVSHDDLSPDAGCMADATNKPQASGSPDTSSTYTTEPFSGHESKHDNGFALVQEARFIDSKDTESTMSNASSTVFDQGDSFASSAASDYTDDEDTDSMCSLDSEYLDHHREHGRRYPAEPQGESRRSFWPDDEPQQRLLDLLHAAELRLLDGQLHEAPIRRDVQGVLDVGTGTGIWAMYDPQVIVRDFADDHPSAQVIGTDISPIQPEWVPPNLQFQMDDANLEWTFEERFELIHSRGMVGSITDWDKFAKNAFAALQPGGYFECHELSMSFRSDDKTHENCKSMIRWEGFWKEVGNKSRRSFTVADDGTMEKSMESAGFTAIETRFYKFPVGGWPKDPRLREVGMYTHVALNADLEGLLLRPAVDVLGWGLDEVYLFAAELRKELGSGKVHAYLLLKVVFSQKP</sequence>
<organism evidence="3 4">
    <name type="scientific">Fusarium euwallaceae</name>
    <dbReference type="NCBI Taxonomy" id="1147111"/>
    <lineage>
        <taxon>Eukaryota</taxon>
        <taxon>Fungi</taxon>
        <taxon>Dikarya</taxon>
        <taxon>Ascomycota</taxon>
        <taxon>Pezizomycotina</taxon>
        <taxon>Sordariomycetes</taxon>
        <taxon>Hypocreomycetidae</taxon>
        <taxon>Hypocreales</taxon>
        <taxon>Nectriaceae</taxon>
        <taxon>Fusarium</taxon>
        <taxon>Fusarium solani species complex</taxon>
    </lineage>
</organism>
<dbReference type="AlphaFoldDB" id="A0A430LID2"/>
<accession>A0A430LID2</accession>
<reference evidence="3 4" key="1">
    <citation type="submission" date="2017-06" db="EMBL/GenBank/DDBJ databases">
        <title>Comparative genomic analysis of Ambrosia Fusariam Clade fungi.</title>
        <authorList>
            <person name="Stajich J.E."/>
            <person name="Carrillo J."/>
            <person name="Kijimoto T."/>
            <person name="Eskalen A."/>
            <person name="O'Donnell K."/>
            <person name="Kasson M."/>
        </authorList>
    </citation>
    <scope>NUCLEOTIDE SEQUENCE [LARGE SCALE GENOMIC DNA]</scope>
    <source>
        <strain evidence="3 4">UCR1854</strain>
    </source>
</reference>
<dbReference type="CDD" id="cd02440">
    <property type="entry name" value="AdoMet_MTases"/>
    <property type="match status" value="1"/>
</dbReference>
<dbReference type="Proteomes" id="UP000287124">
    <property type="component" value="Unassembled WGS sequence"/>
</dbReference>
<feature type="compositionally biased region" description="Polar residues" evidence="2">
    <location>
        <begin position="60"/>
        <end position="78"/>
    </location>
</feature>
<dbReference type="InterPro" id="IPR029063">
    <property type="entry name" value="SAM-dependent_MTases_sf"/>
</dbReference>
<keyword evidence="4" id="KW-1185">Reference proteome</keyword>
<evidence type="ECO:0000313" key="4">
    <source>
        <dbReference type="Proteomes" id="UP000287124"/>
    </source>
</evidence>
<dbReference type="Pfam" id="PF13489">
    <property type="entry name" value="Methyltransf_23"/>
    <property type="match status" value="1"/>
</dbReference>
<feature type="region of interest" description="Disordered" evidence="2">
    <location>
        <begin position="44"/>
        <end position="87"/>
    </location>
</feature>
<feature type="region of interest" description="Disordered" evidence="2">
    <location>
        <begin position="103"/>
        <end position="137"/>
    </location>
</feature>
<dbReference type="GO" id="GO:0008168">
    <property type="term" value="F:methyltransferase activity"/>
    <property type="evidence" value="ECO:0007669"/>
    <property type="project" value="TreeGrafter"/>
</dbReference>
<dbReference type="EMBL" id="MIKF01000185">
    <property type="protein sequence ID" value="RTE75457.1"/>
    <property type="molecule type" value="Genomic_DNA"/>
</dbReference>
<protein>
    <recommendedName>
        <fullName evidence="5">Methyltransferase domain-containing protein</fullName>
    </recommendedName>
</protein>
<comment type="caution">
    <text evidence="3">The sequence shown here is derived from an EMBL/GenBank/DDBJ whole genome shotgun (WGS) entry which is preliminary data.</text>
</comment>